<organism evidence="1 2">
    <name type="scientific">Ferirhizobium litorale</name>
    <dbReference type="NCBI Taxonomy" id="2927786"/>
    <lineage>
        <taxon>Bacteria</taxon>
        <taxon>Pseudomonadati</taxon>
        <taxon>Pseudomonadota</taxon>
        <taxon>Alphaproteobacteria</taxon>
        <taxon>Hyphomicrobiales</taxon>
        <taxon>Rhizobiaceae</taxon>
        <taxon>Ferirhizobium</taxon>
    </lineage>
</organism>
<gene>
    <name evidence="1" type="ORF">MRS75_19240</name>
</gene>
<dbReference type="EMBL" id="JALDYZ010000013">
    <property type="protein sequence ID" value="MDI7924203.1"/>
    <property type="molecule type" value="Genomic_DNA"/>
</dbReference>
<dbReference type="Proteomes" id="UP001161580">
    <property type="component" value="Unassembled WGS sequence"/>
</dbReference>
<accession>A0AAE3QHY3</accession>
<dbReference type="RefSeq" id="WP_311788295.1">
    <property type="nucleotide sequence ID" value="NZ_JALDYY010000014.1"/>
</dbReference>
<protein>
    <submittedName>
        <fullName evidence="1">Uncharacterized protein</fullName>
    </submittedName>
</protein>
<sequence length="116" mass="13126">MRAKEALIAWTPRRCRDEPTRGQIRIGQIGTGDGDAAHWSDAFACTGGAAYLARQGFNEYQLLQCIIFDFVDLVAFDGIPAKAAHREFLKIDEYRRAVLGYEAAKAWECQQQEDER</sequence>
<comment type="caution">
    <text evidence="1">The sequence shown here is derived from an EMBL/GenBank/DDBJ whole genome shotgun (WGS) entry which is preliminary data.</text>
</comment>
<keyword evidence="2" id="KW-1185">Reference proteome</keyword>
<evidence type="ECO:0000313" key="1">
    <source>
        <dbReference type="EMBL" id="MDI7924203.1"/>
    </source>
</evidence>
<evidence type="ECO:0000313" key="2">
    <source>
        <dbReference type="Proteomes" id="UP001161580"/>
    </source>
</evidence>
<reference evidence="1" key="1">
    <citation type="submission" date="2022-03" db="EMBL/GenBank/DDBJ databases">
        <title>Fererhizobium litorale gen. nov., sp. nov., isolated from sandy sediments of the Sea of Japan seashore.</title>
        <authorList>
            <person name="Romanenko L."/>
            <person name="Kurilenko V."/>
            <person name="Otstavnykh N."/>
            <person name="Svetashev V."/>
            <person name="Tekutyeva L."/>
            <person name="Isaeva M."/>
            <person name="Mikhailov V."/>
        </authorList>
    </citation>
    <scope>NUCLEOTIDE SEQUENCE</scope>
    <source>
        <strain evidence="1">KMM 9576</strain>
    </source>
</reference>
<proteinExistence type="predicted"/>
<name>A0AAE3QHY3_9HYPH</name>
<dbReference type="AlphaFoldDB" id="A0AAE3QHY3"/>